<protein>
    <submittedName>
        <fullName evidence="2">Uncharacterized protein</fullName>
    </submittedName>
</protein>
<organism evidence="2">
    <name type="scientific">Timema shepardi</name>
    <name type="common">Walking stick</name>
    <dbReference type="NCBI Taxonomy" id="629360"/>
    <lineage>
        <taxon>Eukaryota</taxon>
        <taxon>Metazoa</taxon>
        <taxon>Ecdysozoa</taxon>
        <taxon>Arthropoda</taxon>
        <taxon>Hexapoda</taxon>
        <taxon>Insecta</taxon>
        <taxon>Pterygota</taxon>
        <taxon>Neoptera</taxon>
        <taxon>Polyneoptera</taxon>
        <taxon>Phasmatodea</taxon>
        <taxon>Timematodea</taxon>
        <taxon>Timematoidea</taxon>
        <taxon>Timematidae</taxon>
        <taxon>Timema</taxon>
    </lineage>
</organism>
<gene>
    <name evidence="2" type="ORF">TSIB3V08_LOCUS1306</name>
</gene>
<keyword evidence="1" id="KW-1133">Transmembrane helix</keyword>
<reference evidence="2" key="1">
    <citation type="submission" date="2020-11" db="EMBL/GenBank/DDBJ databases">
        <authorList>
            <person name="Tran Van P."/>
        </authorList>
    </citation>
    <scope>NUCLEOTIDE SEQUENCE</scope>
</reference>
<feature type="transmembrane region" description="Helical" evidence="1">
    <location>
        <begin position="12"/>
        <end position="32"/>
    </location>
</feature>
<dbReference type="AlphaFoldDB" id="A0A7R9FWH7"/>
<evidence type="ECO:0000313" key="2">
    <source>
        <dbReference type="EMBL" id="CAD7257031.1"/>
    </source>
</evidence>
<name>A0A7R9FWH7_TIMSH</name>
<keyword evidence="1" id="KW-0472">Membrane</keyword>
<keyword evidence="1" id="KW-0812">Transmembrane</keyword>
<accession>A0A7R9FWH7</accession>
<evidence type="ECO:0000256" key="1">
    <source>
        <dbReference type="SAM" id="Phobius"/>
    </source>
</evidence>
<dbReference type="EMBL" id="OC000357">
    <property type="protein sequence ID" value="CAD7257031.1"/>
    <property type="molecule type" value="Genomic_DNA"/>
</dbReference>
<proteinExistence type="predicted"/>
<sequence length="102" mass="11570">MEEETHPGCYIIGGVLVLVLLVYLLLEIHYFIRMGICVFIGRFFKKKINILDTTHVRGGFPNQSRHTKQSSNTLQQVSILYKSAGFCRGPEHRDATSVLFGI</sequence>